<dbReference type="OrthoDB" id="7033315at2"/>
<gene>
    <name evidence="1" type="ORF">BFW87_17580</name>
</gene>
<reference evidence="1 2" key="1">
    <citation type="submission" date="2016-12" db="EMBL/GenBank/DDBJ databases">
        <title>Draft genome sequences of seven strains of Pseudomonas fluorescens that produce 4-formylaminooxyvinylglycine.</title>
        <authorList>
            <person name="Okrent R.A."/>
            <person name="Manning V.A."/>
            <person name="Trippe K.M."/>
        </authorList>
    </citation>
    <scope>NUCLEOTIDE SEQUENCE [LARGE SCALE GENOMIC DNA]</scope>
    <source>
        <strain evidence="1 2">P5A</strain>
    </source>
</reference>
<dbReference type="InterPro" id="IPR004929">
    <property type="entry name" value="I-spanin"/>
</dbReference>
<sequence length="166" mass="18128">MRYLTGCRWVGVCLLMAVVWQVQAWRYGAQLERQSAEQAQALSQQSAFALHQQQLEQNKRLALEQQLDASDRQHTQELNDAQLHQATLRDRLATADVRLSVLLDATDPASGCAVPTSTTAGGVVHAAARARLDPAHAQRIIGITDDGDNALIALRACQAYVHAVAH</sequence>
<evidence type="ECO:0000313" key="2">
    <source>
        <dbReference type="Proteomes" id="UP000190965"/>
    </source>
</evidence>
<accession>A0A1T2YJV4</accession>
<dbReference type="Pfam" id="PF03245">
    <property type="entry name" value="Phage_lysis"/>
    <property type="match status" value="1"/>
</dbReference>
<comment type="caution">
    <text evidence="1">The sequence shown here is derived from an EMBL/GenBank/DDBJ whole genome shotgun (WGS) entry which is preliminary data.</text>
</comment>
<protein>
    <submittedName>
        <fullName evidence="1">Lysis protein</fullName>
    </submittedName>
</protein>
<evidence type="ECO:0000313" key="1">
    <source>
        <dbReference type="EMBL" id="OPA92421.1"/>
    </source>
</evidence>
<dbReference type="EMBL" id="MSDF01000021">
    <property type="protein sequence ID" value="OPA92421.1"/>
    <property type="molecule type" value="Genomic_DNA"/>
</dbReference>
<proteinExistence type="predicted"/>
<dbReference type="Proteomes" id="UP000190965">
    <property type="component" value="Unassembled WGS sequence"/>
</dbReference>
<dbReference type="GO" id="GO:0044659">
    <property type="term" value="P:viral release from host cell by cytolysis"/>
    <property type="evidence" value="ECO:0007669"/>
    <property type="project" value="InterPro"/>
</dbReference>
<organism evidence="1 2">
    <name type="scientific">Pseudomonas fluorescens</name>
    <dbReference type="NCBI Taxonomy" id="294"/>
    <lineage>
        <taxon>Bacteria</taxon>
        <taxon>Pseudomonadati</taxon>
        <taxon>Pseudomonadota</taxon>
        <taxon>Gammaproteobacteria</taxon>
        <taxon>Pseudomonadales</taxon>
        <taxon>Pseudomonadaceae</taxon>
        <taxon>Pseudomonas</taxon>
    </lineage>
</organism>
<dbReference type="AlphaFoldDB" id="A0A1T2YJV4"/>
<dbReference type="RefSeq" id="WP_078741024.1">
    <property type="nucleotide sequence ID" value="NZ_MSDF01000021.1"/>
</dbReference>
<name>A0A1T2YJV4_PSEFL</name>